<protein>
    <submittedName>
        <fullName evidence="13">Transcriptional regulatory protein ResD</fullName>
    </submittedName>
</protein>
<feature type="domain" description="Response regulatory" evidence="11">
    <location>
        <begin position="5"/>
        <end position="118"/>
    </location>
</feature>
<dbReference type="SUPFAM" id="SSF52172">
    <property type="entry name" value="CheY-like"/>
    <property type="match status" value="1"/>
</dbReference>
<evidence type="ECO:0000256" key="3">
    <source>
        <dbReference type="ARBA" id="ARBA00022553"/>
    </source>
</evidence>
<dbReference type="EMBL" id="LS992241">
    <property type="protein sequence ID" value="SYX87522.1"/>
    <property type="molecule type" value="Genomic_DNA"/>
</dbReference>
<keyword evidence="6 10" id="KW-0238">DNA-binding</keyword>
<dbReference type="GO" id="GO:0000156">
    <property type="term" value="F:phosphorelay response regulator activity"/>
    <property type="evidence" value="ECO:0007669"/>
    <property type="project" value="TreeGrafter"/>
</dbReference>
<proteinExistence type="predicted"/>
<feature type="DNA-binding region" description="OmpR/PhoB-type" evidence="10">
    <location>
        <begin position="129"/>
        <end position="225"/>
    </location>
</feature>
<dbReference type="Gene3D" id="6.10.250.690">
    <property type="match status" value="1"/>
</dbReference>
<dbReference type="Proteomes" id="UP000304148">
    <property type="component" value="Chromosome"/>
</dbReference>
<evidence type="ECO:0000259" key="12">
    <source>
        <dbReference type="PROSITE" id="PS51755"/>
    </source>
</evidence>
<dbReference type="Pfam" id="PF00486">
    <property type="entry name" value="Trans_reg_C"/>
    <property type="match status" value="1"/>
</dbReference>
<dbReference type="Pfam" id="PF00072">
    <property type="entry name" value="Response_reg"/>
    <property type="match status" value="1"/>
</dbReference>
<dbReference type="GO" id="GO:0005829">
    <property type="term" value="C:cytosol"/>
    <property type="evidence" value="ECO:0007669"/>
    <property type="project" value="TreeGrafter"/>
</dbReference>
<reference evidence="14" key="1">
    <citation type="submission" date="2018-08" db="EMBL/GenBank/DDBJ databases">
        <authorList>
            <person name="Chevrot R."/>
        </authorList>
    </citation>
    <scope>NUCLEOTIDE SEQUENCE [LARGE SCALE GENOMIC DNA]</scope>
</reference>
<feature type="modified residue" description="4-aspartylphosphate" evidence="9">
    <location>
        <position position="54"/>
    </location>
</feature>
<dbReference type="SUPFAM" id="SSF46894">
    <property type="entry name" value="C-terminal effector domain of the bipartite response regulators"/>
    <property type="match status" value="1"/>
</dbReference>
<evidence type="ECO:0000256" key="6">
    <source>
        <dbReference type="ARBA" id="ARBA00023125"/>
    </source>
</evidence>
<dbReference type="SMART" id="SM00862">
    <property type="entry name" value="Trans_reg_C"/>
    <property type="match status" value="1"/>
</dbReference>
<sequence>MNQSRLLIIDDEEDMRALVHMYLKSSGFEVYQAANGEEALDILSAMPIDLIVADVMMPILDGFTLCLNIRQSSNVPIVFLTARGEEWDRVYGLKIGADDYIVKPFSPSELIARIDAVLRRVNRESAADKTVQLYGQIEINERGRTVKVCGESLALTLKEFELLLFLCRHRGQALSREQLLEHVWGIDYEGSVRTVDTHIKTLRIKLGNVGEFIQTMWGIGYKLEV</sequence>
<dbReference type="InterPro" id="IPR001789">
    <property type="entry name" value="Sig_transdc_resp-reg_receiver"/>
</dbReference>
<evidence type="ECO:0000256" key="8">
    <source>
        <dbReference type="ARBA" id="ARBA00023163"/>
    </source>
</evidence>
<dbReference type="Gene3D" id="3.40.50.2300">
    <property type="match status" value="1"/>
</dbReference>
<dbReference type="PROSITE" id="PS51755">
    <property type="entry name" value="OMPR_PHOB"/>
    <property type="match status" value="1"/>
</dbReference>
<evidence type="ECO:0000256" key="1">
    <source>
        <dbReference type="ARBA" id="ARBA00004496"/>
    </source>
</evidence>
<dbReference type="InterPro" id="IPR039420">
    <property type="entry name" value="WalR-like"/>
</dbReference>
<dbReference type="PANTHER" id="PTHR48111:SF44">
    <property type="entry name" value="TRANSCRIPTIONAL REGULATORY PROTEIN RESD"/>
    <property type="match status" value="1"/>
</dbReference>
<feature type="domain" description="OmpR/PhoB-type" evidence="12">
    <location>
        <begin position="129"/>
        <end position="225"/>
    </location>
</feature>
<keyword evidence="2" id="KW-0963">Cytoplasm</keyword>
<dbReference type="CDD" id="cd00383">
    <property type="entry name" value="trans_reg_C"/>
    <property type="match status" value="1"/>
</dbReference>
<keyword evidence="4" id="KW-0902">Two-component regulatory system</keyword>
<evidence type="ECO:0000256" key="5">
    <source>
        <dbReference type="ARBA" id="ARBA00023015"/>
    </source>
</evidence>
<evidence type="ECO:0000313" key="13">
    <source>
        <dbReference type="EMBL" id="SYX87522.1"/>
    </source>
</evidence>
<dbReference type="InterPro" id="IPR036388">
    <property type="entry name" value="WH-like_DNA-bd_sf"/>
</dbReference>
<keyword evidence="3 9" id="KW-0597">Phosphoprotein</keyword>
<dbReference type="AlphaFoldDB" id="A0A383RLR7"/>
<dbReference type="SMART" id="SM00448">
    <property type="entry name" value="REC"/>
    <property type="match status" value="1"/>
</dbReference>
<keyword evidence="8" id="KW-0804">Transcription</keyword>
<dbReference type="PROSITE" id="PS50110">
    <property type="entry name" value="RESPONSE_REGULATORY"/>
    <property type="match status" value="1"/>
</dbReference>
<evidence type="ECO:0000313" key="14">
    <source>
        <dbReference type="Proteomes" id="UP000304148"/>
    </source>
</evidence>
<organism evidence="13 14">
    <name type="scientific">Paenibacillus alvei</name>
    <name type="common">Bacillus alvei</name>
    <dbReference type="NCBI Taxonomy" id="44250"/>
    <lineage>
        <taxon>Bacteria</taxon>
        <taxon>Bacillati</taxon>
        <taxon>Bacillota</taxon>
        <taxon>Bacilli</taxon>
        <taxon>Bacillales</taxon>
        <taxon>Paenibacillaceae</taxon>
        <taxon>Paenibacillus</taxon>
    </lineage>
</organism>
<name>A0A383RLR7_PAEAL</name>
<keyword evidence="5" id="KW-0805">Transcription regulation</keyword>
<evidence type="ECO:0000256" key="9">
    <source>
        <dbReference type="PROSITE-ProRule" id="PRU00169"/>
    </source>
</evidence>
<dbReference type="GO" id="GO:0000976">
    <property type="term" value="F:transcription cis-regulatory region binding"/>
    <property type="evidence" value="ECO:0007669"/>
    <property type="project" value="TreeGrafter"/>
</dbReference>
<comment type="subcellular location">
    <subcellularLocation>
        <location evidence="1">Cytoplasm</location>
    </subcellularLocation>
</comment>
<gene>
    <name evidence="13" type="primary">resD</name>
    <name evidence="13" type="ORF">PBLR_15952</name>
</gene>
<dbReference type="InterPro" id="IPR001867">
    <property type="entry name" value="OmpR/PhoB-type_DNA-bd"/>
</dbReference>
<dbReference type="FunFam" id="3.40.50.2300:FF:000001">
    <property type="entry name" value="DNA-binding response regulator PhoB"/>
    <property type="match status" value="1"/>
</dbReference>
<dbReference type="PANTHER" id="PTHR48111">
    <property type="entry name" value="REGULATOR OF RPOS"/>
    <property type="match status" value="1"/>
</dbReference>
<dbReference type="Gene3D" id="1.10.10.10">
    <property type="entry name" value="Winged helix-like DNA-binding domain superfamily/Winged helix DNA-binding domain"/>
    <property type="match status" value="1"/>
</dbReference>
<accession>A0A383RLR7</accession>
<dbReference type="InterPro" id="IPR016032">
    <property type="entry name" value="Sig_transdc_resp-reg_C-effctor"/>
</dbReference>
<dbReference type="GO" id="GO:0006355">
    <property type="term" value="P:regulation of DNA-templated transcription"/>
    <property type="evidence" value="ECO:0007669"/>
    <property type="project" value="InterPro"/>
</dbReference>
<dbReference type="RefSeq" id="WP_138189105.1">
    <property type="nucleotide sequence ID" value="NZ_LS992241.1"/>
</dbReference>
<evidence type="ECO:0000259" key="11">
    <source>
        <dbReference type="PROSITE" id="PS50110"/>
    </source>
</evidence>
<evidence type="ECO:0000256" key="2">
    <source>
        <dbReference type="ARBA" id="ARBA00022490"/>
    </source>
</evidence>
<evidence type="ECO:0000256" key="4">
    <source>
        <dbReference type="ARBA" id="ARBA00023012"/>
    </source>
</evidence>
<evidence type="ECO:0000256" key="7">
    <source>
        <dbReference type="ARBA" id="ARBA00023159"/>
    </source>
</evidence>
<dbReference type="FunFam" id="1.10.10.10:FF:000018">
    <property type="entry name" value="DNA-binding response regulator ResD"/>
    <property type="match status" value="1"/>
</dbReference>
<keyword evidence="7" id="KW-0010">Activator</keyword>
<dbReference type="GO" id="GO:0032993">
    <property type="term" value="C:protein-DNA complex"/>
    <property type="evidence" value="ECO:0007669"/>
    <property type="project" value="TreeGrafter"/>
</dbReference>
<dbReference type="InterPro" id="IPR011006">
    <property type="entry name" value="CheY-like_superfamily"/>
</dbReference>
<evidence type="ECO:0000256" key="10">
    <source>
        <dbReference type="PROSITE-ProRule" id="PRU01091"/>
    </source>
</evidence>